<dbReference type="AlphaFoldDB" id="A0A2A5Q972"/>
<dbReference type="Proteomes" id="UP000216001">
    <property type="component" value="Unassembled WGS sequence"/>
</dbReference>
<dbReference type="Gene3D" id="1.10.260.40">
    <property type="entry name" value="lambda repressor-like DNA-binding domains"/>
    <property type="match status" value="1"/>
</dbReference>
<evidence type="ECO:0000259" key="2">
    <source>
        <dbReference type="PROSITE" id="PS50943"/>
    </source>
</evidence>
<dbReference type="Proteomes" id="UP001155882">
    <property type="component" value="Unassembled WGS sequence"/>
</dbReference>
<dbReference type="InterPro" id="IPR001387">
    <property type="entry name" value="Cro/C1-type_HTH"/>
</dbReference>
<evidence type="ECO:0000313" key="7">
    <source>
        <dbReference type="Proteomes" id="UP000216001"/>
    </source>
</evidence>
<proteinExistence type="predicted"/>
<comment type="caution">
    <text evidence="6">The sequence shown here is derived from an EMBL/GenBank/DDBJ whole genome shotgun (WGS) entry which is preliminary data.</text>
</comment>
<reference evidence="5" key="4">
    <citation type="submission" date="2022-10" db="EMBL/GenBank/DDBJ databases">
        <title>Bacterial isolates recovered from the One Health project in Brazil.</title>
        <authorList>
            <person name="Valiatti T.B."/>
            <person name="Santos F."/>
            <person name="Cayo R."/>
            <person name="Gales A.C."/>
        </authorList>
    </citation>
    <scope>NUCLEOTIDE SEQUENCE</scope>
    <source>
        <strain evidence="5">PVR188</strain>
    </source>
</reference>
<dbReference type="EMBL" id="JAOWIN010000003">
    <property type="protein sequence ID" value="MDI9092175.1"/>
    <property type="molecule type" value="Genomic_DNA"/>
</dbReference>
<name>A0A2A5Q972_PRORE</name>
<dbReference type="GeneID" id="92273014"/>
<reference evidence="3" key="2">
    <citation type="submission" date="2020-05" db="EMBL/GenBank/DDBJ databases">
        <authorList>
            <person name="Delgado-Blas J."/>
        </authorList>
    </citation>
    <scope>NUCLEOTIDE SEQUENCE</scope>
    <source>
        <strain evidence="3">BB1453</strain>
    </source>
</reference>
<dbReference type="EMBL" id="CAHPSF010000005">
    <property type="protein sequence ID" value="CAB5695863.1"/>
    <property type="molecule type" value="Genomic_DNA"/>
</dbReference>
<dbReference type="EMBL" id="NOWC01000003">
    <property type="protein sequence ID" value="OZS75881.1"/>
    <property type="molecule type" value="Genomic_DNA"/>
</dbReference>
<organism evidence="6 7">
    <name type="scientific">Providencia rettgeri</name>
    <dbReference type="NCBI Taxonomy" id="587"/>
    <lineage>
        <taxon>Bacteria</taxon>
        <taxon>Pseudomonadati</taxon>
        <taxon>Pseudomonadota</taxon>
        <taxon>Gammaproteobacteria</taxon>
        <taxon>Enterobacterales</taxon>
        <taxon>Morganellaceae</taxon>
        <taxon>Providencia</taxon>
    </lineage>
</organism>
<dbReference type="InterPro" id="IPR010982">
    <property type="entry name" value="Lambda_DNA-bd_dom_sf"/>
</dbReference>
<dbReference type="Proteomes" id="UP001159001">
    <property type="component" value="Unassembled WGS sequence"/>
</dbReference>
<feature type="domain" description="HTH cro/C1-type" evidence="2">
    <location>
        <begin position="13"/>
        <end position="67"/>
    </location>
</feature>
<protein>
    <submittedName>
        <fullName evidence="3">Antitoxin PezA</fullName>
    </submittedName>
    <submittedName>
        <fullName evidence="4">Helix-turn-helix domain-containing protein</fullName>
    </submittedName>
    <submittedName>
        <fullName evidence="6">XRE family transcriptional regulator</fullName>
    </submittedName>
</protein>
<evidence type="ECO:0000313" key="4">
    <source>
        <dbReference type="EMBL" id="MBW3114917.1"/>
    </source>
</evidence>
<dbReference type="GO" id="GO:0005829">
    <property type="term" value="C:cytosol"/>
    <property type="evidence" value="ECO:0007669"/>
    <property type="project" value="TreeGrafter"/>
</dbReference>
<dbReference type="RefSeq" id="WP_004262793.1">
    <property type="nucleotide sequence ID" value="NZ_ABDWLN020000001.1"/>
</dbReference>
<dbReference type="SMART" id="SM00530">
    <property type="entry name" value="HTH_XRE"/>
    <property type="match status" value="1"/>
</dbReference>
<dbReference type="GO" id="GO:0003677">
    <property type="term" value="F:DNA binding"/>
    <property type="evidence" value="ECO:0007669"/>
    <property type="project" value="UniProtKB-KW"/>
</dbReference>
<gene>
    <name evidence="3" type="primary">pezA_1</name>
    <name evidence="6" type="ORF">CHI95_04005</name>
    <name evidence="3" type="ORF">GHA_02249</name>
    <name evidence="4" type="ORF">KYI77_00365</name>
    <name evidence="5" type="ORF">OGX73_06025</name>
</gene>
<dbReference type="Proteomes" id="UP000834611">
    <property type="component" value="Unassembled WGS sequence"/>
</dbReference>
<sequence>MKRKISKSVGLKIRSLRESHGMSGKDLSILLGISQQHQSRYENGEVNIHVDTIYQLAQIFNVSPTYFFTETITDINSTELSVNKKNYFSAEALVF</sequence>
<evidence type="ECO:0000256" key="1">
    <source>
        <dbReference type="ARBA" id="ARBA00023125"/>
    </source>
</evidence>
<reference evidence="4" key="3">
    <citation type="submission" date="2021-07" db="EMBL/GenBank/DDBJ databases">
        <authorList>
            <person name="Stanton E."/>
        </authorList>
    </citation>
    <scope>NUCLEOTIDE SEQUENCE</scope>
    <source>
        <strain evidence="4">2021EL-01139</strain>
    </source>
</reference>
<evidence type="ECO:0000313" key="3">
    <source>
        <dbReference type="EMBL" id="CAB5695863.1"/>
    </source>
</evidence>
<dbReference type="CDD" id="cd00093">
    <property type="entry name" value="HTH_XRE"/>
    <property type="match status" value="1"/>
</dbReference>
<dbReference type="SUPFAM" id="SSF47413">
    <property type="entry name" value="lambda repressor-like DNA-binding domains"/>
    <property type="match status" value="1"/>
</dbReference>
<dbReference type="InterPro" id="IPR050807">
    <property type="entry name" value="TransReg_Diox_bact_type"/>
</dbReference>
<dbReference type="STRING" id="587.RB151_002880"/>
<evidence type="ECO:0000313" key="5">
    <source>
        <dbReference type="EMBL" id="MDI9092175.1"/>
    </source>
</evidence>
<evidence type="ECO:0000313" key="6">
    <source>
        <dbReference type="EMBL" id="OZS75881.1"/>
    </source>
</evidence>
<dbReference type="PROSITE" id="PS50943">
    <property type="entry name" value="HTH_CROC1"/>
    <property type="match status" value="1"/>
</dbReference>
<accession>A0A2A5Q972</accession>
<dbReference type="PANTHER" id="PTHR46797">
    <property type="entry name" value="HTH-TYPE TRANSCRIPTIONAL REGULATOR"/>
    <property type="match status" value="1"/>
</dbReference>
<dbReference type="GO" id="GO:0003700">
    <property type="term" value="F:DNA-binding transcription factor activity"/>
    <property type="evidence" value="ECO:0007669"/>
    <property type="project" value="TreeGrafter"/>
</dbReference>
<dbReference type="Pfam" id="PF01381">
    <property type="entry name" value="HTH_3"/>
    <property type="match status" value="1"/>
</dbReference>
<keyword evidence="1" id="KW-0238">DNA-binding</keyword>
<dbReference type="EMBL" id="JAHWLI010000001">
    <property type="protein sequence ID" value="MBW3114917.1"/>
    <property type="molecule type" value="Genomic_DNA"/>
</dbReference>
<dbReference type="PANTHER" id="PTHR46797:SF24">
    <property type="entry name" value="DNA-BINDING PHAGE PROTEIN"/>
    <property type="match status" value="1"/>
</dbReference>
<reference evidence="6 7" key="1">
    <citation type="submission" date="2017-07" db="EMBL/GenBank/DDBJ databases">
        <title>blaIMP-27 on transferable plasmids in Proteus mirabilis and Providencia rettgeri.</title>
        <authorList>
            <person name="Potter R."/>
        </authorList>
    </citation>
    <scope>NUCLEOTIDE SEQUENCE [LARGE SCALE GENOMIC DNA]</scope>
    <source>
        <strain evidence="6 7">PR1</strain>
    </source>
</reference>